<name>A0A0N4YQB1_NIPBR</name>
<evidence type="ECO:0000313" key="2">
    <source>
        <dbReference type="Proteomes" id="UP000271162"/>
    </source>
</evidence>
<evidence type="ECO:0000313" key="3">
    <source>
        <dbReference type="WBParaSite" id="NBR_0001943301-mRNA-1"/>
    </source>
</evidence>
<gene>
    <name evidence="1" type="ORF">NBR_LOCUS19434</name>
</gene>
<accession>A0A0N4YQB1</accession>
<dbReference type="WBParaSite" id="NBR_0001943301-mRNA-1">
    <property type="protein sequence ID" value="NBR_0001943301-mRNA-1"/>
    <property type="gene ID" value="NBR_0001943301"/>
</dbReference>
<dbReference type="AlphaFoldDB" id="A0A0N4YQB1"/>
<reference evidence="3" key="1">
    <citation type="submission" date="2017-02" db="UniProtKB">
        <authorList>
            <consortium name="WormBaseParasite"/>
        </authorList>
    </citation>
    <scope>IDENTIFICATION</scope>
</reference>
<protein>
    <submittedName>
        <fullName evidence="1 3">Uncharacterized protein</fullName>
    </submittedName>
</protein>
<reference evidence="1 2" key="2">
    <citation type="submission" date="2018-11" db="EMBL/GenBank/DDBJ databases">
        <authorList>
            <consortium name="Pathogen Informatics"/>
        </authorList>
    </citation>
    <scope>NUCLEOTIDE SEQUENCE [LARGE SCALE GENOMIC DNA]</scope>
</reference>
<evidence type="ECO:0000313" key="1">
    <source>
        <dbReference type="EMBL" id="VDL83168.1"/>
    </source>
</evidence>
<dbReference type="EMBL" id="UYSL01024176">
    <property type="protein sequence ID" value="VDL83168.1"/>
    <property type="molecule type" value="Genomic_DNA"/>
</dbReference>
<dbReference type="Proteomes" id="UP000271162">
    <property type="component" value="Unassembled WGS sequence"/>
</dbReference>
<keyword evidence="2" id="KW-1185">Reference proteome</keyword>
<sequence length="77" mass="8108">MRKNDSVSGAHIMMSFPPGIGAQIEQDEVELERLCRLDEDDAAGVAGDDGFSRAVFDAGLPEQNEVLGWNSAGVGSA</sequence>
<proteinExistence type="predicted"/>
<organism evidence="3">
    <name type="scientific">Nippostrongylus brasiliensis</name>
    <name type="common">Rat hookworm</name>
    <dbReference type="NCBI Taxonomy" id="27835"/>
    <lineage>
        <taxon>Eukaryota</taxon>
        <taxon>Metazoa</taxon>
        <taxon>Ecdysozoa</taxon>
        <taxon>Nematoda</taxon>
        <taxon>Chromadorea</taxon>
        <taxon>Rhabditida</taxon>
        <taxon>Rhabditina</taxon>
        <taxon>Rhabditomorpha</taxon>
        <taxon>Strongyloidea</taxon>
        <taxon>Heligmosomidae</taxon>
        <taxon>Nippostrongylus</taxon>
    </lineage>
</organism>